<dbReference type="AlphaFoldDB" id="A0A233VFL0"/>
<sequence>MKKTSITQTILCLIIGLLPLTGYYFLMTEYFKVSPFEGYYWIPTIYLIICYVLYPSAVGKLSDSTFEKTSTEFISAKTIMMLSFIFAPFILIFKRNK</sequence>
<feature type="transmembrane region" description="Helical" evidence="1">
    <location>
        <begin position="38"/>
        <end position="54"/>
    </location>
</feature>
<evidence type="ECO:0000313" key="4">
    <source>
        <dbReference type="Proteomes" id="UP000215546"/>
    </source>
</evidence>
<evidence type="ECO:0000313" key="3">
    <source>
        <dbReference type="EMBL" id="OXZ31174.1"/>
    </source>
</evidence>
<name>A0A233VFL0_FINMA</name>
<dbReference type="Proteomes" id="UP000730862">
    <property type="component" value="Unassembled WGS sequence"/>
</dbReference>
<gene>
    <name evidence="3" type="ORF">B9N55_08815</name>
    <name evidence="2" type="ORF">KIA07_06135</name>
</gene>
<evidence type="ECO:0000256" key="1">
    <source>
        <dbReference type="SAM" id="Phobius"/>
    </source>
</evidence>
<feature type="transmembrane region" description="Helical" evidence="1">
    <location>
        <begin position="6"/>
        <end position="26"/>
    </location>
</feature>
<reference evidence="4" key="2">
    <citation type="submission" date="2017-04" db="EMBL/GenBank/DDBJ databases">
        <title>Finegoldia magna isolated from orthopedic joint implant-associated infections.</title>
        <authorList>
            <person name="Bjorklund S."/>
            <person name="Bruggemann H."/>
            <person name="Jensen A."/>
            <person name="Hellmark B."/>
            <person name="Soderquist B."/>
        </authorList>
    </citation>
    <scope>NUCLEOTIDE SEQUENCE [LARGE SCALE GENOMIC DNA]</scope>
    <source>
        <strain evidence="4">12T273</strain>
    </source>
</reference>
<keyword evidence="1" id="KW-0812">Transmembrane</keyword>
<keyword evidence="1" id="KW-0472">Membrane</keyword>
<organism evidence="3 4">
    <name type="scientific">Finegoldia magna</name>
    <name type="common">Peptostreptococcus magnus</name>
    <dbReference type="NCBI Taxonomy" id="1260"/>
    <lineage>
        <taxon>Bacteria</taxon>
        <taxon>Bacillati</taxon>
        <taxon>Bacillota</taxon>
        <taxon>Tissierellia</taxon>
        <taxon>Tissierellales</taxon>
        <taxon>Peptoniphilaceae</taxon>
        <taxon>Finegoldia</taxon>
    </lineage>
</organism>
<protein>
    <submittedName>
        <fullName evidence="3">Uncharacterized protein</fullName>
    </submittedName>
</protein>
<keyword evidence="1" id="KW-1133">Transmembrane helix</keyword>
<proteinExistence type="predicted"/>
<dbReference type="EMBL" id="JAHAIK010000015">
    <property type="protein sequence ID" value="MBS5965224.1"/>
    <property type="molecule type" value="Genomic_DNA"/>
</dbReference>
<reference evidence="2" key="3">
    <citation type="submission" date="2021-02" db="EMBL/GenBank/DDBJ databases">
        <title>Infant gut strain persistence is associated with maternal origin, phylogeny, and functional potential including surface adhesion and iron acquisition.</title>
        <authorList>
            <person name="Lou Y.C."/>
        </authorList>
    </citation>
    <scope>NUCLEOTIDE SEQUENCE</scope>
    <source>
        <strain evidence="2">L3_058_000G1_dasL3_058_000G1_concoct_72</strain>
    </source>
</reference>
<dbReference type="RefSeq" id="WP_094209040.1">
    <property type="nucleotide sequence ID" value="NZ_JAHAIK010000015.1"/>
</dbReference>
<comment type="caution">
    <text evidence="3">The sequence shown here is derived from an EMBL/GenBank/DDBJ whole genome shotgun (WGS) entry which is preliminary data.</text>
</comment>
<dbReference type="Proteomes" id="UP000215546">
    <property type="component" value="Unassembled WGS sequence"/>
</dbReference>
<dbReference type="EMBL" id="NDYE01000019">
    <property type="protein sequence ID" value="OXZ31174.1"/>
    <property type="molecule type" value="Genomic_DNA"/>
</dbReference>
<feature type="transmembrane region" description="Helical" evidence="1">
    <location>
        <begin position="74"/>
        <end position="93"/>
    </location>
</feature>
<evidence type="ECO:0000313" key="2">
    <source>
        <dbReference type="EMBL" id="MBS5965224.1"/>
    </source>
</evidence>
<accession>A0A233VFL0</accession>
<reference evidence="3" key="1">
    <citation type="journal article" date="2017" name="J. Clin. Microbiol.">
        <title>Finegoldia magna Isolated from Orthopedic Joint Implant-Associated Infections.</title>
        <authorList>
            <person name="Soderquist B."/>
            <person name="Bjorklund S."/>
            <person name="Hellmark B."/>
            <person name="Jensen A."/>
            <person name="Bruggemann H."/>
        </authorList>
    </citation>
    <scope>NUCLEOTIDE SEQUENCE</scope>
    <source>
        <strain evidence="3">12T273</strain>
    </source>
</reference>